<reference evidence="2" key="1">
    <citation type="submission" date="2011-07" db="EMBL/GenBank/DDBJ databases">
        <title>The Genome Sequence of Exophiala (Wangiella) dermatitidis NIH/UT8656.</title>
        <authorList>
            <consortium name="The Broad Institute Genome Sequencing Platform"/>
            <person name="Cuomo C."/>
            <person name="Wang Z."/>
            <person name="Hunicke-Smith S."/>
            <person name="Szanislo P.J."/>
            <person name="Earl A."/>
            <person name="Young S.K."/>
            <person name="Zeng Q."/>
            <person name="Gargeya S."/>
            <person name="Fitzgerald M."/>
            <person name="Haas B."/>
            <person name="Abouelleil A."/>
            <person name="Alvarado L."/>
            <person name="Arachchi H.M."/>
            <person name="Berlin A."/>
            <person name="Brown A."/>
            <person name="Chapman S.B."/>
            <person name="Chen Z."/>
            <person name="Dunbar C."/>
            <person name="Freedman E."/>
            <person name="Gearin G."/>
            <person name="Gellesch M."/>
            <person name="Goldberg J."/>
            <person name="Griggs A."/>
            <person name="Gujja S."/>
            <person name="Heiman D."/>
            <person name="Howarth C."/>
            <person name="Larson L."/>
            <person name="Lui A."/>
            <person name="MacDonald P.J.P."/>
            <person name="Montmayeur A."/>
            <person name="Murphy C."/>
            <person name="Neiman D."/>
            <person name="Pearson M."/>
            <person name="Priest M."/>
            <person name="Roberts A."/>
            <person name="Saif S."/>
            <person name="Shea T."/>
            <person name="Shenoy N."/>
            <person name="Sisk P."/>
            <person name="Stolte C."/>
            <person name="Sykes S."/>
            <person name="Wortman J."/>
            <person name="Nusbaum C."/>
            <person name="Birren B."/>
        </authorList>
    </citation>
    <scope>NUCLEOTIDE SEQUENCE</scope>
    <source>
        <strain evidence="2">NIH/UT8656</strain>
    </source>
</reference>
<dbReference type="RefSeq" id="XP_009159448.1">
    <property type="nucleotide sequence ID" value="XM_009161200.1"/>
</dbReference>
<dbReference type="VEuPathDB" id="FungiDB:HMPREF1120_06988"/>
<dbReference type="HOGENOM" id="CLU_1619016_0_0_1"/>
<dbReference type="Proteomes" id="UP000007304">
    <property type="component" value="Unassembled WGS sequence"/>
</dbReference>
<dbReference type="GeneID" id="20311627"/>
<keyword evidence="3" id="KW-1185">Reference proteome</keyword>
<dbReference type="RefSeq" id="XP_009159449.1">
    <property type="nucleotide sequence ID" value="XM_009161201.1"/>
</dbReference>
<evidence type="ECO:0000256" key="1">
    <source>
        <dbReference type="SAM" id="MobiDB-lite"/>
    </source>
</evidence>
<organism evidence="2 3">
    <name type="scientific">Exophiala dermatitidis (strain ATCC 34100 / CBS 525.76 / NIH/UT8656)</name>
    <name type="common">Black yeast</name>
    <name type="synonym">Wangiella dermatitidis</name>
    <dbReference type="NCBI Taxonomy" id="858893"/>
    <lineage>
        <taxon>Eukaryota</taxon>
        <taxon>Fungi</taxon>
        <taxon>Dikarya</taxon>
        <taxon>Ascomycota</taxon>
        <taxon>Pezizomycotina</taxon>
        <taxon>Eurotiomycetes</taxon>
        <taxon>Chaetothyriomycetidae</taxon>
        <taxon>Chaetothyriales</taxon>
        <taxon>Herpotrichiellaceae</taxon>
        <taxon>Exophiala</taxon>
    </lineage>
</organism>
<sequence>MQTRAPVGRVKRVCEIDEISTVDQKVLLDTTKSTLPEIQRYCNLGNSGSERGAARRGGETKRTGRNKTSRHVEEGELCSIQRRVFSEGSPAAHAGIATNTNRTGFSVLQKLGEKNGEFFTGRYAVKPCGAVGGQVIFSISNSKMTRGSLPAPPSSTTSLIAASL</sequence>
<dbReference type="EMBL" id="JH226135">
    <property type="protein sequence ID" value="EHY58988.1"/>
    <property type="molecule type" value="Genomic_DNA"/>
</dbReference>
<dbReference type="AlphaFoldDB" id="H6C5E2"/>
<dbReference type="EMBL" id="JH226135">
    <property type="protein sequence ID" value="EHY58987.1"/>
    <property type="molecule type" value="Genomic_DNA"/>
</dbReference>
<protein>
    <submittedName>
        <fullName evidence="2">Uncharacterized protein</fullName>
    </submittedName>
</protein>
<feature type="compositionally biased region" description="Low complexity" evidence="1">
    <location>
        <begin position="154"/>
        <end position="164"/>
    </location>
</feature>
<evidence type="ECO:0000313" key="3">
    <source>
        <dbReference type="Proteomes" id="UP000007304"/>
    </source>
</evidence>
<feature type="region of interest" description="Disordered" evidence="1">
    <location>
        <begin position="144"/>
        <end position="164"/>
    </location>
</feature>
<feature type="compositionally biased region" description="Basic and acidic residues" evidence="1">
    <location>
        <begin position="52"/>
        <end position="62"/>
    </location>
</feature>
<gene>
    <name evidence="2" type="ORF">HMPREF1120_06988</name>
</gene>
<evidence type="ECO:0000313" key="2">
    <source>
        <dbReference type="EMBL" id="EHY58987.1"/>
    </source>
</evidence>
<accession>H6C5E2</accession>
<proteinExistence type="predicted"/>
<feature type="region of interest" description="Disordered" evidence="1">
    <location>
        <begin position="44"/>
        <end position="73"/>
    </location>
</feature>
<name>H6C5E2_EXODN</name>